<evidence type="ECO:0000256" key="1">
    <source>
        <dbReference type="SAM" id="MobiDB-lite"/>
    </source>
</evidence>
<dbReference type="Proteomes" id="UP000256345">
    <property type="component" value="Unassembled WGS sequence"/>
</dbReference>
<proteinExistence type="predicted"/>
<dbReference type="RefSeq" id="WP_047858504.1">
    <property type="nucleotide sequence ID" value="NZ_CP011509.1"/>
</dbReference>
<feature type="region of interest" description="Disordered" evidence="1">
    <location>
        <begin position="1"/>
        <end position="38"/>
    </location>
</feature>
<keyword evidence="3" id="KW-1185">Reference proteome</keyword>
<comment type="caution">
    <text evidence="2">The sequence shown here is derived from an EMBL/GenBank/DDBJ whole genome shotgun (WGS) entry which is preliminary data.</text>
</comment>
<name>A0ABX9KAF0_9BACT</name>
<accession>A0ABX9KAF0</accession>
<protein>
    <submittedName>
        <fullName evidence="2">Uncharacterized protein</fullName>
    </submittedName>
</protein>
<dbReference type="EMBL" id="QUMU01000001">
    <property type="protein sequence ID" value="REG37155.1"/>
    <property type="molecule type" value="Genomic_DNA"/>
</dbReference>
<feature type="compositionally biased region" description="Low complexity" evidence="1">
    <location>
        <begin position="22"/>
        <end position="38"/>
    </location>
</feature>
<gene>
    <name evidence="2" type="ORF">ATI61_101133</name>
</gene>
<evidence type="ECO:0000313" key="3">
    <source>
        <dbReference type="Proteomes" id="UP000256345"/>
    </source>
</evidence>
<sequence length="825" mass="86261">MPIAPLSRQPLLHRPSPVQTSPVAAEKPAPAAAAQKPVKALVRNDRDTFEATGAPGVAKLRQGLAAAGKTIAAEAPRPAAPPPPPKTVSGEERAKKEVDVKTVADRRVETEDAQKKLREETGKQADDILAMADGKAVVPPGTEVKKLSDTEAELVRKDDQGGVLERTVASKGQDGAVTLDSATYANGVNKRDRMEVLAGGGTRVRHAEWKGETNEASGLKSFEDISKARDRNLVYSDTHVRVEDDRLKVDEYSQADGAIKGSRTSFYQQKGDKGIDNKLDKPFDYKKPVDRADTYSYAIPAPNADGTQGNPQYQRTQDFSQDNVKATSIVNRELDGHTKYAGEGPHNREDADRVRDEYSKHGGEDYDANDGTQKGKTPKQWFVEVQKGPDAKDTQTFIEGSPKATVVTHLSREGSQVRESSSGKTFKPGSGDLADVNGETTRTYAQDGSIEKMDMKRKEADGTELEQHYASTRTPTDKGLELSETLETKRTKDEKTFTSKKEDTSLLSGQGVRLLGSRSTVTDPDGRQAVSEVGKAGEKLTLSGPGGGDPRIVARPEDLKDDEAGKDLLLQASVSTTDTVQDFLRNGGTRALGALHGLSAGADALPLGKALQVFGKDAVQSSLQGAKGSVSSLGGAAGVVAGGMQLAQGIREHNVSTLFQGLADVGVGALDLYNGTQSFRNAIKGVSDFALDASEDAARLADGWLGKATGLGKLAETSAGTKVLGAIKGLGGAANVAGALVGTGLGIKDIVDGARSGDGAQIAKGAVSIAGGLGGAAAAIAAGSAFGGPIGAAVGAVVGFFTWGINKLIDVITDKKHKIAGLQIG</sequence>
<reference evidence="2 3" key="1">
    <citation type="submission" date="2018-08" db="EMBL/GenBank/DDBJ databases">
        <title>Genomic Encyclopedia of Archaeal and Bacterial Type Strains, Phase II (KMG-II): from individual species to whole genera.</title>
        <authorList>
            <person name="Goeker M."/>
        </authorList>
    </citation>
    <scope>NUCLEOTIDE SEQUENCE [LARGE SCALE GENOMIC DNA]</scope>
    <source>
        <strain evidence="2 3">DSM 2261</strain>
    </source>
</reference>
<organism evidence="2 3">
    <name type="scientific">Archangium gephyra</name>
    <dbReference type="NCBI Taxonomy" id="48"/>
    <lineage>
        <taxon>Bacteria</taxon>
        <taxon>Pseudomonadati</taxon>
        <taxon>Myxococcota</taxon>
        <taxon>Myxococcia</taxon>
        <taxon>Myxococcales</taxon>
        <taxon>Cystobacterineae</taxon>
        <taxon>Archangiaceae</taxon>
        <taxon>Archangium</taxon>
    </lineage>
</organism>
<feature type="region of interest" description="Disordered" evidence="1">
    <location>
        <begin position="516"/>
        <end position="551"/>
    </location>
</feature>
<evidence type="ECO:0000313" key="2">
    <source>
        <dbReference type="EMBL" id="REG37155.1"/>
    </source>
</evidence>
<feature type="region of interest" description="Disordered" evidence="1">
    <location>
        <begin position="412"/>
        <end position="437"/>
    </location>
</feature>
<feature type="region of interest" description="Disordered" evidence="1">
    <location>
        <begin position="335"/>
        <end position="354"/>
    </location>
</feature>
<feature type="compositionally biased region" description="Basic and acidic residues" evidence="1">
    <location>
        <begin position="89"/>
        <end position="126"/>
    </location>
</feature>
<feature type="region of interest" description="Disordered" evidence="1">
    <location>
        <begin position="68"/>
        <end position="127"/>
    </location>
</feature>
<feature type="region of interest" description="Disordered" evidence="1">
    <location>
        <begin position="459"/>
        <end position="482"/>
    </location>
</feature>